<evidence type="ECO:0000259" key="16">
    <source>
        <dbReference type="Pfam" id="PF02737"/>
    </source>
</evidence>
<comment type="caution">
    <text evidence="17">The sequence shown here is derived from an EMBL/GenBank/DDBJ whole genome shotgun (WGS) entry which is preliminary data.</text>
</comment>
<gene>
    <name evidence="17" type="ORF">AVO44_05445</name>
</gene>
<evidence type="ECO:0000256" key="14">
    <source>
        <dbReference type="RuleBase" id="RU003707"/>
    </source>
</evidence>
<evidence type="ECO:0000313" key="18">
    <source>
        <dbReference type="Proteomes" id="UP000053690"/>
    </source>
</evidence>
<dbReference type="InterPro" id="IPR008927">
    <property type="entry name" value="6-PGluconate_DH-like_C_sf"/>
</dbReference>
<dbReference type="PROSITE" id="PS00166">
    <property type="entry name" value="ENOYL_COA_HYDRATASE"/>
    <property type="match status" value="1"/>
</dbReference>
<keyword evidence="6" id="KW-0560">Oxidoreductase</keyword>
<evidence type="ECO:0000256" key="5">
    <source>
        <dbReference type="ARBA" id="ARBA00022963"/>
    </source>
</evidence>
<dbReference type="UniPathway" id="UPA00659"/>
<dbReference type="GO" id="GO:0004300">
    <property type="term" value="F:enoyl-CoA hydratase activity"/>
    <property type="evidence" value="ECO:0007669"/>
    <property type="project" value="UniProtKB-ARBA"/>
</dbReference>
<evidence type="ECO:0000256" key="2">
    <source>
        <dbReference type="ARBA" id="ARBA00005005"/>
    </source>
</evidence>
<accession>A0A0X3U0B8</accession>
<feature type="domain" description="3-hydroxyacyl-CoA dehydrogenase NAD binding" evidence="16">
    <location>
        <begin position="294"/>
        <end position="471"/>
    </location>
</feature>
<organism evidence="17 18">
    <name type="scientific">Ruegeria profundi</name>
    <dbReference type="NCBI Taxonomy" id="1685378"/>
    <lineage>
        <taxon>Bacteria</taxon>
        <taxon>Pseudomonadati</taxon>
        <taxon>Pseudomonadota</taxon>
        <taxon>Alphaproteobacteria</taxon>
        <taxon>Rhodobacterales</taxon>
        <taxon>Roseobacteraceae</taxon>
        <taxon>Ruegeria</taxon>
    </lineage>
</organism>
<sequence length="695" mass="74217">MTSVVSYDIQDGIAVISIDNPPVNALSQPVRAELQLLARKASDEAAVQAIVVACAGRTFVAGADIREFGKPPVEPLLPDVINALEAIPKPTVAALHGTALGGGLELALGCHYRVATAKARFALSEVTLGLLPGAGGTQRLPRLVSFETAIEMITTGKQIGAKEAAALGLVDLVTDATDVTAAAIAFAKDLVKDGKGPRPVSALDVTRHDPSVFDTARAKLSKTRAGQLAPLACVDALEAAAKLPFAEGLSAERKLFRKMMETDQRSALIHAFFSERKVAKLPDLEGVDPRNVAQIGVVGGGTMGAGIATSALLAGLNVTLIERDTESAERAHQTVARTLEGSVKRGKIDRATFETLMSERFRAESDYAALSETDLVIEAVFESMEVKKDVFTQLDRICKPGAVLASNTSYLDINEIAQVTSRPQDVIGLHFFSPAHVMKLLEVVVADQTSPVVTATGFALAKTMRKIAVRAGVCDGFIGNRILSHYRKAVDGTVLAGASPFAVDRALREFGLAMGPFAVSDLAGLDIGWATRKRLAPTRDPRETYTEFADRICEAGRFGRKTGRGFYIYGEGGPTPDPEVDVIIAEERKAKGITPRKLGDGEIVDRFMAAMVNEAARVVAEGIARRPLDVDVVLLNGYGFPRWRGGPMHYADAVGPAKILEDIQRFAKEDAFLWQPAPLLEKLASEGKLFSSLND</sequence>
<dbReference type="OrthoDB" id="9771883at2"/>
<dbReference type="RefSeq" id="WP_068333687.1">
    <property type="nucleotide sequence ID" value="NZ_LQBP01000002.1"/>
</dbReference>
<dbReference type="Pfam" id="PF00725">
    <property type="entry name" value="3HCDH"/>
    <property type="match status" value="2"/>
</dbReference>
<keyword evidence="18" id="KW-1185">Reference proteome</keyword>
<evidence type="ECO:0000256" key="12">
    <source>
        <dbReference type="ARBA" id="ARBA00023268"/>
    </source>
</evidence>
<comment type="catalytic activity">
    <reaction evidence="13">
        <text>a (3S)-3-hydroxyacyl-CoA + NAD(+) = a 3-oxoacyl-CoA + NADH + H(+)</text>
        <dbReference type="Rhea" id="RHEA:22432"/>
        <dbReference type="ChEBI" id="CHEBI:15378"/>
        <dbReference type="ChEBI" id="CHEBI:57318"/>
        <dbReference type="ChEBI" id="CHEBI:57540"/>
        <dbReference type="ChEBI" id="CHEBI:57945"/>
        <dbReference type="ChEBI" id="CHEBI:90726"/>
        <dbReference type="EC" id="1.1.1.35"/>
    </reaction>
</comment>
<feature type="domain" description="3-hydroxyacyl-CoA dehydrogenase C-terminal" evidence="15">
    <location>
        <begin position="476"/>
        <end position="569"/>
    </location>
</feature>
<evidence type="ECO:0000256" key="9">
    <source>
        <dbReference type="ARBA" id="ARBA00023140"/>
    </source>
</evidence>
<dbReference type="Proteomes" id="UP000053690">
    <property type="component" value="Unassembled WGS sequence"/>
</dbReference>
<comment type="similarity">
    <text evidence="14">Belongs to the enoyl-CoA hydratase/isomerase family.</text>
</comment>
<dbReference type="SUPFAM" id="SSF48179">
    <property type="entry name" value="6-phosphogluconate dehydrogenase C-terminal domain-like"/>
    <property type="match status" value="2"/>
</dbReference>
<dbReference type="EMBL" id="LQBP01000002">
    <property type="protein sequence ID" value="KUJ81299.1"/>
    <property type="molecule type" value="Genomic_DNA"/>
</dbReference>
<evidence type="ECO:0000256" key="10">
    <source>
        <dbReference type="ARBA" id="ARBA00023235"/>
    </source>
</evidence>
<keyword evidence="7" id="KW-0520">NAD</keyword>
<dbReference type="GO" id="GO:0006635">
    <property type="term" value="P:fatty acid beta-oxidation"/>
    <property type="evidence" value="ECO:0007669"/>
    <property type="project" value="UniProtKB-UniPathway"/>
</dbReference>
<dbReference type="InterPro" id="IPR001753">
    <property type="entry name" value="Enoyl-CoA_hydra/iso"/>
</dbReference>
<dbReference type="InterPro" id="IPR036291">
    <property type="entry name" value="NAD(P)-bd_dom_sf"/>
</dbReference>
<evidence type="ECO:0000256" key="4">
    <source>
        <dbReference type="ARBA" id="ARBA00022832"/>
    </source>
</evidence>
<evidence type="ECO:0000256" key="11">
    <source>
        <dbReference type="ARBA" id="ARBA00023239"/>
    </source>
</evidence>
<dbReference type="AlphaFoldDB" id="A0A0X3U0B8"/>
<dbReference type="FunFam" id="1.10.1040.50:FF:000006">
    <property type="entry name" value="Peroxisomal bifunctional enzyme"/>
    <property type="match status" value="1"/>
</dbReference>
<evidence type="ECO:0000256" key="7">
    <source>
        <dbReference type="ARBA" id="ARBA00023027"/>
    </source>
</evidence>
<dbReference type="InterPro" id="IPR006176">
    <property type="entry name" value="3-OHacyl-CoA_DH_NAD-bd"/>
</dbReference>
<keyword evidence="10" id="KW-0413">Isomerase</keyword>
<keyword evidence="11" id="KW-0456">Lyase</keyword>
<dbReference type="InterPro" id="IPR006108">
    <property type="entry name" value="3HC_DH_C"/>
</dbReference>
<dbReference type="GO" id="GO:0070403">
    <property type="term" value="F:NAD+ binding"/>
    <property type="evidence" value="ECO:0007669"/>
    <property type="project" value="InterPro"/>
</dbReference>
<keyword evidence="4" id="KW-0276">Fatty acid metabolism</keyword>
<dbReference type="FunFam" id="3.40.50.720:FF:000009">
    <property type="entry name" value="Fatty oxidation complex, alpha subunit"/>
    <property type="match status" value="1"/>
</dbReference>
<dbReference type="Gene3D" id="1.10.1040.50">
    <property type="match status" value="1"/>
</dbReference>
<keyword evidence="5" id="KW-0442">Lipid degradation</keyword>
<evidence type="ECO:0000256" key="13">
    <source>
        <dbReference type="ARBA" id="ARBA00049556"/>
    </source>
</evidence>
<evidence type="ECO:0000256" key="3">
    <source>
        <dbReference type="ARBA" id="ARBA00008750"/>
    </source>
</evidence>
<evidence type="ECO:0000256" key="1">
    <source>
        <dbReference type="ARBA" id="ARBA00004275"/>
    </source>
</evidence>
<dbReference type="Pfam" id="PF02737">
    <property type="entry name" value="3HCDH_N"/>
    <property type="match status" value="1"/>
</dbReference>
<keyword evidence="9" id="KW-0576">Peroxisome</keyword>
<dbReference type="Pfam" id="PF00378">
    <property type="entry name" value="ECH_1"/>
    <property type="match status" value="1"/>
</dbReference>
<name>A0A0X3U0B8_9RHOB</name>
<dbReference type="Gene3D" id="3.40.50.720">
    <property type="entry name" value="NAD(P)-binding Rossmann-like Domain"/>
    <property type="match status" value="1"/>
</dbReference>
<dbReference type="PANTHER" id="PTHR23309">
    <property type="entry name" value="3-HYDROXYACYL-COA DEHYROGENASE"/>
    <property type="match status" value="1"/>
</dbReference>
<evidence type="ECO:0000313" key="17">
    <source>
        <dbReference type="EMBL" id="KUJ81299.1"/>
    </source>
</evidence>
<evidence type="ECO:0000256" key="6">
    <source>
        <dbReference type="ARBA" id="ARBA00023002"/>
    </source>
</evidence>
<keyword evidence="8" id="KW-0443">Lipid metabolism</keyword>
<evidence type="ECO:0000259" key="15">
    <source>
        <dbReference type="Pfam" id="PF00725"/>
    </source>
</evidence>
<proteinExistence type="inferred from homology"/>
<dbReference type="GO" id="GO:0003857">
    <property type="term" value="F:(3S)-3-hydroxyacyl-CoA dehydrogenase (NAD+) activity"/>
    <property type="evidence" value="ECO:0007669"/>
    <property type="project" value="UniProtKB-EC"/>
</dbReference>
<protein>
    <submittedName>
        <fullName evidence="17">3-hydroxyacyl-CoA dehydrogenase</fullName>
    </submittedName>
</protein>
<dbReference type="InterPro" id="IPR018376">
    <property type="entry name" value="Enoyl-CoA_hyd/isom_CS"/>
</dbReference>
<dbReference type="InterPro" id="IPR029045">
    <property type="entry name" value="ClpP/crotonase-like_dom_sf"/>
</dbReference>
<evidence type="ECO:0000256" key="8">
    <source>
        <dbReference type="ARBA" id="ARBA00023098"/>
    </source>
</evidence>
<comment type="subcellular location">
    <subcellularLocation>
        <location evidence="1">Peroxisome</location>
    </subcellularLocation>
</comment>
<dbReference type="GO" id="GO:0016853">
    <property type="term" value="F:isomerase activity"/>
    <property type="evidence" value="ECO:0007669"/>
    <property type="project" value="UniProtKB-KW"/>
</dbReference>
<keyword evidence="12" id="KW-0511">Multifunctional enzyme</keyword>
<dbReference type="SUPFAM" id="SSF51735">
    <property type="entry name" value="NAD(P)-binding Rossmann-fold domains"/>
    <property type="match status" value="1"/>
</dbReference>
<dbReference type="SUPFAM" id="SSF52096">
    <property type="entry name" value="ClpP/crotonase"/>
    <property type="match status" value="1"/>
</dbReference>
<dbReference type="Gene3D" id="3.90.226.10">
    <property type="entry name" value="2-enoyl-CoA Hydratase, Chain A, domain 1"/>
    <property type="match status" value="1"/>
</dbReference>
<dbReference type="STRING" id="1685378.AVO44_05445"/>
<reference evidence="18" key="1">
    <citation type="submission" date="2015-12" db="EMBL/GenBank/DDBJ databases">
        <authorList>
            <person name="Zhang G."/>
            <person name="Stingl U."/>
        </authorList>
    </citation>
    <scope>NUCLEOTIDE SEQUENCE [LARGE SCALE GENOMIC DNA]</scope>
    <source>
        <strain evidence="18">ZGT108</strain>
    </source>
</reference>
<comment type="pathway">
    <text evidence="2">Lipid metabolism; fatty acid beta-oxidation.</text>
</comment>
<feature type="domain" description="3-hydroxyacyl-CoA dehydrogenase C-terminal" evidence="15">
    <location>
        <begin position="603"/>
        <end position="689"/>
    </location>
</feature>
<comment type="similarity">
    <text evidence="3">In the N-terminal section; belongs to the enoyl-CoA hydratase/isomerase family.</text>
</comment>
<dbReference type="CDD" id="cd06558">
    <property type="entry name" value="crotonase-like"/>
    <property type="match status" value="1"/>
</dbReference>